<dbReference type="EMBL" id="JAFIRR010000133">
    <property type="protein sequence ID" value="MCO6418462.1"/>
    <property type="molecule type" value="Genomic_DNA"/>
</dbReference>
<dbReference type="PANTHER" id="PTHR30024">
    <property type="entry name" value="ALIPHATIC SULFONATES-BINDING PROTEIN-RELATED"/>
    <property type="match status" value="1"/>
</dbReference>
<evidence type="ECO:0000256" key="5">
    <source>
        <dbReference type="ARBA" id="ARBA00023136"/>
    </source>
</evidence>
<evidence type="ECO:0000256" key="1">
    <source>
        <dbReference type="ARBA" id="ARBA00004308"/>
    </source>
</evidence>
<reference evidence="6 7" key="1">
    <citation type="submission" date="2021-12" db="EMBL/GenBank/DDBJ databases">
        <title>Siccirubricoccus leaddurans sp. nov., a high concentration Zn2+ tolerance bacterium.</title>
        <authorList>
            <person name="Cao Y."/>
        </authorList>
    </citation>
    <scope>NUCLEOTIDE SEQUENCE [LARGE SCALE GENOMIC DNA]</scope>
    <source>
        <strain evidence="6 7">KC 17139</strain>
    </source>
</reference>
<evidence type="ECO:0000313" key="7">
    <source>
        <dbReference type="Proteomes" id="UP001523392"/>
    </source>
</evidence>
<keyword evidence="5" id="KW-0472">Membrane</keyword>
<organism evidence="6 7">
    <name type="scientific">Siccirubricoccus soli</name>
    <dbReference type="NCBI Taxonomy" id="2899147"/>
    <lineage>
        <taxon>Bacteria</taxon>
        <taxon>Pseudomonadati</taxon>
        <taxon>Pseudomonadota</taxon>
        <taxon>Alphaproteobacteria</taxon>
        <taxon>Acetobacterales</taxon>
        <taxon>Roseomonadaceae</taxon>
        <taxon>Siccirubricoccus</taxon>
    </lineage>
</organism>
<protein>
    <submittedName>
        <fullName evidence="6">ABC transporter substrate-binding protein</fullName>
    </submittedName>
</protein>
<dbReference type="InterPro" id="IPR044527">
    <property type="entry name" value="NrtA/CpmA_ABC-bd_dom"/>
</dbReference>
<dbReference type="Pfam" id="PF13379">
    <property type="entry name" value="NMT1_2"/>
    <property type="match status" value="1"/>
</dbReference>
<evidence type="ECO:0000256" key="4">
    <source>
        <dbReference type="ARBA" id="ARBA00022519"/>
    </source>
</evidence>
<dbReference type="Gene3D" id="3.40.190.10">
    <property type="entry name" value="Periplasmic binding protein-like II"/>
    <property type="match status" value="2"/>
</dbReference>
<evidence type="ECO:0000256" key="2">
    <source>
        <dbReference type="ARBA" id="ARBA00022448"/>
    </source>
</evidence>
<gene>
    <name evidence="6" type="ORF">JYK14_20170</name>
</gene>
<accession>A0ABT1D945</accession>
<evidence type="ECO:0000313" key="6">
    <source>
        <dbReference type="EMBL" id="MCO6418462.1"/>
    </source>
</evidence>
<dbReference type="SUPFAM" id="SSF53850">
    <property type="entry name" value="Periplasmic binding protein-like II"/>
    <property type="match status" value="1"/>
</dbReference>
<comment type="caution">
    <text evidence="6">The sequence shown here is derived from an EMBL/GenBank/DDBJ whole genome shotgun (WGS) entry which is preliminary data.</text>
</comment>
<sequence>MTDRTGAGAETMRLGLLRLTDAAPVALAAARGIFAEEGAPVALSVEPSWANVADKLAYGLLDAAVVPPPLALAMELGLRPAAARLVVPMSLSLNGNSVVLAEALAAPILSGGIRPPALEAGRRLRRLVEGGLRPRIAVVHAFSTHDLLLRYWLAASGIDPETAVELSVVPPPEMPAALAAGRIDGFCAGAPWGGVAAQMGVGRAVVLSSAIWRNHPEKCLAVRADWAERYAPTLRAALRALLRAGRLCDEPAGADALAALLSGSDWVGVPSELVAASLAGGAGGEVDRSVFAAHAAAFPWRSHARWFATQMARWRSLPADAAERAERVYRPDLYAQAARELGMPVPTADRKTEGGHDAPWSLAAAPTPLVMLPDTFCDETRFEILGSEAVAAPPS</sequence>
<keyword evidence="7" id="KW-1185">Reference proteome</keyword>
<dbReference type="Proteomes" id="UP001523392">
    <property type="component" value="Unassembled WGS sequence"/>
</dbReference>
<comment type="subcellular location">
    <subcellularLocation>
        <location evidence="1">Endomembrane system</location>
    </subcellularLocation>
</comment>
<dbReference type="PANTHER" id="PTHR30024:SF43">
    <property type="entry name" value="BLL4572 PROTEIN"/>
    <property type="match status" value="1"/>
</dbReference>
<evidence type="ECO:0000256" key="3">
    <source>
        <dbReference type="ARBA" id="ARBA00022475"/>
    </source>
</evidence>
<dbReference type="RefSeq" id="WP_252955093.1">
    <property type="nucleotide sequence ID" value="NZ_JAFIRR010000133.1"/>
</dbReference>
<name>A0ABT1D945_9PROT</name>
<keyword evidence="2" id="KW-0813">Transport</keyword>
<keyword evidence="3" id="KW-1003">Cell membrane</keyword>
<dbReference type="CDD" id="cd13553">
    <property type="entry name" value="PBP2_NrtA_CpmA_like"/>
    <property type="match status" value="1"/>
</dbReference>
<proteinExistence type="predicted"/>
<keyword evidence="4" id="KW-0997">Cell inner membrane</keyword>